<evidence type="ECO:0000256" key="2">
    <source>
        <dbReference type="ARBA" id="ARBA00022670"/>
    </source>
</evidence>
<gene>
    <name evidence="7" type="primary">ctpB_4</name>
    <name evidence="7" type="ORF">SDC9_25751</name>
</gene>
<dbReference type="GO" id="GO:0006508">
    <property type="term" value="P:proteolysis"/>
    <property type="evidence" value="ECO:0007669"/>
    <property type="project" value="UniProtKB-KW"/>
</dbReference>
<proteinExistence type="inferred from homology"/>
<feature type="domain" description="PDZ" evidence="5">
    <location>
        <begin position="92"/>
        <end position="165"/>
    </location>
</feature>
<keyword evidence="3 7" id="KW-0378">Hydrolase</keyword>
<dbReference type="Gene3D" id="2.30.42.10">
    <property type="match status" value="1"/>
</dbReference>
<comment type="similarity">
    <text evidence="1">Belongs to the peptidase S41A family.</text>
</comment>
<reference evidence="7" key="1">
    <citation type="submission" date="2019-08" db="EMBL/GenBank/DDBJ databases">
        <authorList>
            <person name="Kucharzyk K."/>
            <person name="Murdoch R.W."/>
            <person name="Higgins S."/>
            <person name="Loffler F."/>
        </authorList>
    </citation>
    <scope>NUCLEOTIDE SEQUENCE</scope>
</reference>
<dbReference type="GO" id="GO:0004252">
    <property type="term" value="F:serine-type endopeptidase activity"/>
    <property type="evidence" value="ECO:0007669"/>
    <property type="project" value="UniProtKB-EC"/>
</dbReference>
<dbReference type="InterPro" id="IPR001478">
    <property type="entry name" value="PDZ"/>
</dbReference>
<dbReference type="GO" id="GO:0030288">
    <property type="term" value="C:outer membrane-bounded periplasmic space"/>
    <property type="evidence" value="ECO:0007669"/>
    <property type="project" value="TreeGrafter"/>
</dbReference>
<name>A0A644ULL9_9ZZZZ</name>
<accession>A0A644ULL9</accession>
<dbReference type="PANTHER" id="PTHR32060">
    <property type="entry name" value="TAIL-SPECIFIC PROTEASE"/>
    <property type="match status" value="1"/>
</dbReference>
<dbReference type="NCBIfam" id="TIGR00225">
    <property type="entry name" value="prc"/>
    <property type="match status" value="1"/>
</dbReference>
<dbReference type="Gene3D" id="3.30.750.44">
    <property type="match status" value="1"/>
</dbReference>
<evidence type="ECO:0000256" key="4">
    <source>
        <dbReference type="ARBA" id="ARBA00022825"/>
    </source>
</evidence>
<keyword evidence="2 7" id="KW-0645">Protease</keyword>
<keyword evidence="4" id="KW-0720">Serine protease</keyword>
<protein>
    <submittedName>
        <fullName evidence="7">Carboxy-terminal processing protease CtpB</fullName>
        <ecNumber evidence="7">3.4.21.102</ecNumber>
    </submittedName>
</protein>
<dbReference type="InterPro" id="IPR005151">
    <property type="entry name" value="Tail-specific_protease"/>
</dbReference>
<organism evidence="7">
    <name type="scientific">bioreactor metagenome</name>
    <dbReference type="NCBI Taxonomy" id="1076179"/>
    <lineage>
        <taxon>unclassified sequences</taxon>
        <taxon>metagenomes</taxon>
        <taxon>ecological metagenomes</taxon>
    </lineage>
</organism>
<dbReference type="EC" id="3.4.21.102" evidence="7"/>
<evidence type="ECO:0000259" key="6">
    <source>
        <dbReference type="SMART" id="SM00245"/>
    </source>
</evidence>
<dbReference type="SUPFAM" id="SSF52096">
    <property type="entry name" value="ClpP/crotonase"/>
    <property type="match status" value="1"/>
</dbReference>
<dbReference type="PANTHER" id="PTHR32060:SF30">
    <property type="entry name" value="CARBOXY-TERMINAL PROCESSING PROTEASE CTPA"/>
    <property type="match status" value="1"/>
</dbReference>
<dbReference type="InterPro" id="IPR036034">
    <property type="entry name" value="PDZ_sf"/>
</dbReference>
<comment type="caution">
    <text evidence="7">The sequence shown here is derived from an EMBL/GenBank/DDBJ whole genome shotgun (WGS) entry which is preliminary data.</text>
</comment>
<dbReference type="GO" id="GO:0007165">
    <property type="term" value="P:signal transduction"/>
    <property type="evidence" value="ECO:0007669"/>
    <property type="project" value="TreeGrafter"/>
</dbReference>
<evidence type="ECO:0000259" key="5">
    <source>
        <dbReference type="SMART" id="SM00228"/>
    </source>
</evidence>
<dbReference type="InterPro" id="IPR029045">
    <property type="entry name" value="ClpP/crotonase-like_dom_sf"/>
</dbReference>
<dbReference type="CDD" id="cd06782">
    <property type="entry name" value="cpPDZ_CPP-like"/>
    <property type="match status" value="1"/>
</dbReference>
<dbReference type="Gene3D" id="3.90.226.10">
    <property type="entry name" value="2-enoyl-CoA Hydratase, Chain A, domain 1"/>
    <property type="match status" value="1"/>
</dbReference>
<evidence type="ECO:0000313" key="7">
    <source>
        <dbReference type="EMBL" id="MPL79864.1"/>
    </source>
</evidence>
<dbReference type="CDD" id="cd07560">
    <property type="entry name" value="Peptidase_S41_CPP"/>
    <property type="match status" value="1"/>
</dbReference>
<dbReference type="SMART" id="SM00245">
    <property type="entry name" value="TSPc"/>
    <property type="match status" value="1"/>
</dbReference>
<evidence type="ECO:0000256" key="3">
    <source>
        <dbReference type="ARBA" id="ARBA00022801"/>
    </source>
</evidence>
<dbReference type="EMBL" id="VSSQ01000131">
    <property type="protein sequence ID" value="MPL79864.1"/>
    <property type="molecule type" value="Genomic_DNA"/>
</dbReference>
<dbReference type="SUPFAM" id="SSF50156">
    <property type="entry name" value="PDZ domain-like"/>
    <property type="match status" value="1"/>
</dbReference>
<evidence type="ECO:0000256" key="1">
    <source>
        <dbReference type="ARBA" id="ARBA00009179"/>
    </source>
</evidence>
<dbReference type="SMART" id="SM00228">
    <property type="entry name" value="PDZ"/>
    <property type="match status" value="1"/>
</dbReference>
<sequence length="527" mass="58483">MKIRYISLIIGTLTFLSGTFLQAQNLSNLGNHINTFGQALFYINQYYIDTVNNEKLVGNAIKETLSQLDPHSSYISAADVKAMNEPLEGNFEGVGIEFSIIRDTLTVVNPVVGGPSERVGIRAGDKIVSVGDEFIASTNLTNDRVYKYLRGAKGTRVKLGISRKGVDEVLSFEVIRDKIPINSVDVIYEPSKDILYIKLSRFSAISAKEITDEVNKRGRKSWKGIILDLRGNAGGYLGTAFEITNMFLDRGQMIVYTEGRNVPRMAERANGSGVFRQGNLAVLIDEGSASASEILAGAVQDWDRGVIIGRRSFGKGLVQQMMPLPDGSQLRLTIARYHTPSGRVIQSPYEEGAADKYYKAIYDRYSRGEYFSRDSIQFPDSLKYKTLLKERTVYGGGGIMPDIFIPADTTGYSVYYGTIARQGIILDFMNEEADKNREKWRVKYPDFNSFVKMFNSDGSVTESLIEYAQKRGVARNDEQISVSRGEIEIFVKALAARALFGAEGYFKVVNFGGDPVFEKALESVSGS</sequence>
<feature type="domain" description="Tail specific protease" evidence="6">
    <location>
        <begin position="167"/>
        <end position="353"/>
    </location>
</feature>
<dbReference type="Pfam" id="PF13180">
    <property type="entry name" value="PDZ_2"/>
    <property type="match status" value="1"/>
</dbReference>
<dbReference type="InterPro" id="IPR004447">
    <property type="entry name" value="Peptidase_S41A"/>
</dbReference>
<dbReference type="AlphaFoldDB" id="A0A644ULL9"/>
<dbReference type="Pfam" id="PF03572">
    <property type="entry name" value="Peptidase_S41"/>
    <property type="match status" value="1"/>
</dbReference>